<name>D3BFS1_HETP5</name>
<evidence type="ECO:0008006" key="3">
    <source>
        <dbReference type="Google" id="ProtNLM"/>
    </source>
</evidence>
<dbReference type="EMBL" id="ADBJ01000032">
    <property type="protein sequence ID" value="EFA79681.1"/>
    <property type="molecule type" value="Genomic_DNA"/>
</dbReference>
<dbReference type="PANTHER" id="PTHR39532">
    <property type="entry name" value="F-BOX DOMAIN-CONTAINING PROTEIN-RELATED"/>
    <property type="match status" value="1"/>
</dbReference>
<gene>
    <name evidence="1" type="ORF">PPL_07372</name>
</gene>
<comment type="caution">
    <text evidence="1">The sequence shown here is derived from an EMBL/GenBank/DDBJ whole genome shotgun (WGS) entry which is preliminary data.</text>
</comment>
<proteinExistence type="predicted"/>
<dbReference type="GeneID" id="31362853"/>
<evidence type="ECO:0000313" key="2">
    <source>
        <dbReference type="Proteomes" id="UP000001396"/>
    </source>
</evidence>
<reference evidence="1 2" key="1">
    <citation type="journal article" date="2011" name="Genome Res.">
        <title>Phylogeny-wide analysis of social amoeba genomes highlights ancient origins for complex intercellular communication.</title>
        <authorList>
            <person name="Heidel A.J."/>
            <person name="Lawal H.M."/>
            <person name="Felder M."/>
            <person name="Schilde C."/>
            <person name="Helps N.R."/>
            <person name="Tunggal B."/>
            <person name="Rivero F."/>
            <person name="John U."/>
            <person name="Schleicher M."/>
            <person name="Eichinger L."/>
            <person name="Platzer M."/>
            <person name="Noegel A.A."/>
            <person name="Schaap P."/>
            <person name="Gloeckner G."/>
        </authorList>
    </citation>
    <scope>NUCLEOTIDE SEQUENCE [LARGE SCALE GENOMIC DNA]</scope>
    <source>
        <strain evidence="2">ATCC 26659 / Pp 5 / PN500</strain>
    </source>
</reference>
<protein>
    <recommendedName>
        <fullName evidence="3">F-box domain-containing protein</fullName>
    </recommendedName>
</protein>
<dbReference type="PANTHER" id="PTHR39532:SF3">
    <property type="entry name" value="F-BOX DOMAIN-CONTAINING PROTEIN"/>
    <property type="match status" value="1"/>
</dbReference>
<evidence type="ECO:0000313" key="1">
    <source>
        <dbReference type="EMBL" id="EFA79681.1"/>
    </source>
</evidence>
<dbReference type="RefSeq" id="XP_020431802.1">
    <property type="nucleotide sequence ID" value="XM_020578207.1"/>
</dbReference>
<dbReference type="AlphaFoldDB" id="D3BFS1"/>
<accession>D3BFS1</accession>
<keyword evidence="2" id="KW-1185">Reference proteome</keyword>
<dbReference type="InParanoid" id="D3BFS1"/>
<organism evidence="1 2">
    <name type="scientific">Heterostelium pallidum (strain ATCC 26659 / Pp 5 / PN500)</name>
    <name type="common">Cellular slime mold</name>
    <name type="synonym">Polysphondylium pallidum</name>
    <dbReference type="NCBI Taxonomy" id="670386"/>
    <lineage>
        <taxon>Eukaryota</taxon>
        <taxon>Amoebozoa</taxon>
        <taxon>Evosea</taxon>
        <taxon>Eumycetozoa</taxon>
        <taxon>Dictyostelia</taxon>
        <taxon>Acytosteliales</taxon>
        <taxon>Acytosteliaceae</taxon>
        <taxon>Heterostelium</taxon>
    </lineage>
</organism>
<dbReference type="Proteomes" id="UP000001396">
    <property type="component" value="Unassembled WGS sequence"/>
</dbReference>
<sequence>MYIFRNQEKSNIKPIILELDSIKTSYQQKNNIILYNQSQNKLKDKVREIVKFFNFKDYNSLSNFIKFHRNKFPHLINIDSYIKFAVDIFFDPSKVIYNQISKINTFNSRSLVSKLQNQIINDQRFNKWFRDLNEIDNESLRFRIGKLQIENNHFEYDSLYNLVYHSNSDLNSVSPSISNRYEISEISTTTKLSDFIINKIIGYSLEYIDDMDDLYTNSHSKFIQYQQTCCLNIPINTQFLRFSMVSKQFHRVISKLLSNIYFEWVESPISLNNNKFNLIKDPPLYFDYDSIKFIPFNRGTDYANHILSRVETFTLDTDEFDYSTSGAIHRDLGDVFNGLVVNKIQYRKSILSENYLLYPPPMPNLKNILVYGYHGYTSNYSRLLGHILMTTPNTGDHGVHLFSVRISRDFNHNPSFNLDPTRMLDIFSEFIEEIKIYNINIDVFTNDKTLLEILEETLVVQKEYNDIYKYLKNK</sequence>